<dbReference type="Proteomes" id="UP000286806">
    <property type="component" value="Unassembled WGS sequence"/>
</dbReference>
<dbReference type="AlphaFoldDB" id="A0A401JD09"/>
<evidence type="ECO:0000313" key="2">
    <source>
        <dbReference type="EMBL" id="GBL45440.1"/>
    </source>
</evidence>
<keyword evidence="1" id="KW-0472">Membrane</keyword>
<feature type="transmembrane region" description="Helical" evidence="1">
    <location>
        <begin position="308"/>
        <end position="328"/>
    </location>
</feature>
<keyword evidence="3" id="KW-1185">Reference proteome</keyword>
<evidence type="ECO:0000313" key="3">
    <source>
        <dbReference type="Proteomes" id="UP000286806"/>
    </source>
</evidence>
<proteinExistence type="predicted"/>
<name>A0A401JD09_9PROT</name>
<keyword evidence="1" id="KW-1133">Transmembrane helix</keyword>
<keyword evidence="1" id="KW-0812">Transmembrane</keyword>
<reference evidence="2 3" key="1">
    <citation type="journal article" date="2019" name="Front. Microbiol.">
        <title>Genomes of Neutrophilic Sulfur-Oxidizing Chemolithoautotrophs Representing 9 Proteobacterial Species From 8 Genera.</title>
        <authorList>
            <person name="Watanabe T."/>
            <person name="Kojima H."/>
            <person name="Umezawa K."/>
            <person name="Hori C."/>
            <person name="Takasuka T.E."/>
            <person name="Kato Y."/>
            <person name="Fukui M."/>
        </authorList>
    </citation>
    <scope>NUCLEOTIDE SEQUENCE [LARGE SCALE GENOMIC DNA]</scope>
    <source>
        <strain evidence="2 3">TTN</strain>
    </source>
</reference>
<evidence type="ECO:0000256" key="1">
    <source>
        <dbReference type="SAM" id="Phobius"/>
    </source>
</evidence>
<sequence length="511" mass="56621">MIFTSQLLVYVCAWNITVACRRAGKLRLIGQFDADEGGRRAFAATLQIFKGSPVSVMVDSVDEDYRLETLPHVIGSARREMLERRLRQVSRNALFSAAWPQGRETSGRHDDRYLFIILSNHDAVRPWLDLLHQHGVHLAELTVLPAISHVLLQRIGPAEPHVLLVSEHSGGLRLSYFEHGNLRFSRLTAPESTDGRAPDIASEINKTDLYLNSQRLMPRDAQLAVYVLDPGNSYTSLCRDINNENKNLISQTVGSAALAKQAGVDESLLHKTVDVTYLAVLGRRRAAVNLAPATYTRGYAHLLLRHRLYTAAFAVLVTTLALSGYLFARQHDLEQQRLITQDRIQKQAGLYRAVQLALPQAPTSPQNLKRVVETARALYAAPRPMSDFARVSQALEAVPEIAVLRLHWIDHDGADSTTPQPSATGKTTVPVLRALYFEGEVTPFQGDYKAALASIEHFAATLRSDPGVAEVQTLALPINTDPTTTLDESLRTGSNAPNARFKLKLLMRPTQ</sequence>
<protein>
    <submittedName>
        <fullName evidence="2">Uncharacterized protein</fullName>
    </submittedName>
</protein>
<dbReference type="OrthoDB" id="8526168at2"/>
<comment type="caution">
    <text evidence="2">The sequence shown here is derived from an EMBL/GenBank/DDBJ whole genome shotgun (WGS) entry which is preliminary data.</text>
</comment>
<gene>
    <name evidence="2" type="ORF">SFMTTN_1247</name>
</gene>
<dbReference type="EMBL" id="BGOW01000010">
    <property type="protein sequence ID" value="GBL45440.1"/>
    <property type="molecule type" value="Genomic_DNA"/>
</dbReference>
<dbReference type="RefSeq" id="WP_124704256.1">
    <property type="nucleotide sequence ID" value="NZ_BGOW01000010.1"/>
</dbReference>
<accession>A0A401JD09</accession>
<organism evidence="2 3">
    <name type="scientific">Sulfuriferula multivorans</name>
    <dbReference type="NCBI Taxonomy" id="1559896"/>
    <lineage>
        <taxon>Bacteria</taxon>
        <taxon>Pseudomonadati</taxon>
        <taxon>Pseudomonadota</taxon>
        <taxon>Betaproteobacteria</taxon>
        <taxon>Nitrosomonadales</taxon>
        <taxon>Sulfuricellaceae</taxon>
        <taxon>Sulfuriferula</taxon>
    </lineage>
</organism>